<reference evidence="1 2" key="1">
    <citation type="submission" date="2006-06" db="EMBL/GenBank/DDBJ databases">
        <authorList>
            <person name="Moran M.A."/>
            <person name="Ferriera S."/>
            <person name="Johnson J."/>
            <person name="Kravitz S."/>
            <person name="Beeson K."/>
            <person name="Sutton G."/>
            <person name="Rogers Y.-H."/>
            <person name="Friedman R."/>
            <person name="Frazier M."/>
            <person name="Venter J.C."/>
        </authorList>
    </citation>
    <scope>NUCLEOTIDE SEQUENCE [LARGE SCALE GENOMIC DNA]</scope>
    <source>
        <strain evidence="1 2">E-37</strain>
    </source>
</reference>
<evidence type="ECO:0000313" key="1">
    <source>
        <dbReference type="EMBL" id="EBA07163.1"/>
    </source>
</evidence>
<accession>A3K736</accession>
<sequence>MGPEPRTATQMLHMHVGRSSLADWTKTGWRHRFVGAFRHEVLA</sequence>
<dbReference type="AlphaFoldDB" id="A3K736"/>
<keyword evidence="2" id="KW-1185">Reference proteome</keyword>
<comment type="caution">
    <text evidence="1">The sequence shown here is derived from an EMBL/GenBank/DDBJ whole genome shotgun (WGS) entry which is preliminary data.</text>
</comment>
<name>A3K736_SAGS3</name>
<proteinExistence type="predicted"/>
<dbReference type="EMBL" id="AAYA01000011">
    <property type="protein sequence ID" value="EBA07163.1"/>
    <property type="molecule type" value="Genomic_DNA"/>
</dbReference>
<organism evidence="1 2">
    <name type="scientific">Sagittula stellata (strain ATCC 700073 / DSM 11524 / E-37)</name>
    <dbReference type="NCBI Taxonomy" id="388399"/>
    <lineage>
        <taxon>Bacteria</taxon>
        <taxon>Pseudomonadati</taxon>
        <taxon>Pseudomonadota</taxon>
        <taxon>Alphaproteobacteria</taxon>
        <taxon>Rhodobacterales</taxon>
        <taxon>Roseobacteraceae</taxon>
        <taxon>Sagittula</taxon>
    </lineage>
</organism>
<dbReference type="Proteomes" id="UP000005713">
    <property type="component" value="Unassembled WGS sequence"/>
</dbReference>
<evidence type="ECO:0000313" key="2">
    <source>
        <dbReference type="Proteomes" id="UP000005713"/>
    </source>
</evidence>
<dbReference type="RefSeq" id="WP_005861377.1">
    <property type="nucleotide sequence ID" value="NZ_AAYA01000011.1"/>
</dbReference>
<protein>
    <submittedName>
        <fullName evidence="1">Uncharacterized protein</fullName>
    </submittedName>
</protein>
<gene>
    <name evidence="1" type="ORF">SSE37_13236</name>
</gene>